<dbReference type="EMBL" id="AJYJ02000049">
    <property type="protein sequence ID" value="OEF18990.1"/>
    <property type="molecule type" value="Genomic_DNA"/>
</dbReference>
<reference evidence="1 2" key="1">
    <citation type="journal article" date="2012" name="Science">
        <title>Ecological populations of bacteria act as socially cohesive units of antibiotic production and resistance.</title>
        <authorList>
            <person name="Cordero O.X."/>
            <person name="Wildschutte H."/>
            <person name="Kirkup B."/>
            <person name="Proehl S."/>
            <person name="Ngo L."/>
            <person name="Hussain F."/>
            <person name="Le Roux F."/>
            <person name="Mincer T."/>
            <person name="Polz M.F."/>
        </authorList>
    </citation>
    <scope>NUCLEOTIDE SEQUENCE [LARGE SCALE GENOMIC DNA]</scope>
    <source>
        <strain evidence="1 2">5S-186</strain>
    </source>
</reference>
<sequence>MDSNTLIALCSIIIALAALLATLWQARATCIHNKLSVKPILNIEEDGHPNRPIKLTLHNEGVGPALIKQYKIMLNNEEHNVGNVTSFETLISKIGLNDQLTEWDGCDPSYSVLLPGESVTLLNFRESHEDESLYDFLIEQLPRIDVLVEYECIYKTKFTLNGRSHFH</sequence>
<organism evidence="1 2">
    <name type="scientific">Aliivibrio logei 5S-186</name>
    <dbReference type="NCBI Taxonomy" id="626086"/>
    <lineage>
        <taxon>Bacteria</taxon>
        <taxon>Pseudomonadati</taxon>
        <taxon>Pseudomonadota</taxon>
        <taxon>Gammaproteobacteria</taxon>
        <taxon>Vibrionales</taxon>
        <taxon>Vibrionaceae</taxon>
        <taxon>Aliivibrio</taxon>
    </lineage>
</organism>
<protein>
    <submittedName>
        <fullName evidence="1">Uncharacterized protein</fullName>
    </submittedName>
</protein>
<gene>
    <name evidence="1" type="ORF">A1Q5_18560</name>
</gene>
<name>A0ABX3AX60_ALILO</name>
<proteinExistence type="predicted"/>
<dbReference type="RefSeq" id="WP_017021097.1">
    <property type="nucleotide sequence ID" value="NZ_AJYJ02000049.1"/>
</dbReference>
<evidence type="ECO:0000313" key="1">
    <source>
        <dbReference type="EMBL" id="OEF18990.1"/>
    </source>
</evidence>
<evidence type="ECO:0000313" key="2">
    <source>
        <dbReference type="Proteomes" id="UP000095059"/>
    </source>
</evidence>
<dbReference type="Proteomes" id="UP000095059">
    <property type="component" value="Unassembled WGS sequence"/>
</dbReference>
<comment type="caution">
    <text evidence="1">The sequence shown here is derived from an EMBL/GenBank/DDBJ whole genome shotgun (WGS) entry which is preliminary data.</text>
</comment>
<accession>A0ABX3AX60</accession>
<keyword evidence="2" id="KW-1185">Reference proteome</keyword>